<gene>
    <name evidence="1" type="ORF">EZH22_05910</name>
</gene>
<reference evidence="1 2" key="1">
    <citation type="submission" date="2020-10" db="EMBL/GenBank/DDBJ databases">
        <title>Degradation of 1,4-Dioxane by Xanthobacter sp. YN2, via a Novel Group-2 Soluble Di-Iron Monooxygenase.</title>
        <authorList>
            <person name="Ma F."/>
            <person name="Wang Y."/>
            <person name="Yang J."/>
            <person name="Guo H."/>
            <person name="Su D."/>
            <person name="Yu L."/>
        </authorList>
    </citation>
    <scope>NUCLEOTIDE SEQUENCE [LARGE SCALE GENOMIC DNA]</scope>
    <source>
        <strain evidence="1 2">YN2</strain>
    </source>
</reference>
<dbReference type="AlphaFoldDB" id="A0A974SJ03"/>
<dbReference type="KEGG" id="xdi:EZH22_05910"/>
<evidence type="ECO:0000313" key="1">
    <source>
        <dbReference type="EMBL" id="QRG07901.1"/>
    </source>
</evidence>
<accession>A0A974SJ03</accession>
<organism evidence="1 2">
    <name type="scientific">Xanthobacter dioxanivorans</name>
    <dbReference type="NCBI Taxonomy" id="2528964"/>
    <lineage>
        <taxon>Bacteria</taxon>
        <taxon>Pseudomonadati</taxon>
        <taxon>Pseudomonadota</taxon>
        <taxon>Alphaproteobacteria</taxon>
        <taxon>Hyphomicrobiales</taxon>
        <taxon>Xanthobacteraceae</taxon>
        <taxon>Xanthobacter</taxon>
    </lineage>
</organism>
<dbReference type="EMBL" id="CP063362">
    <property type="protein sequence ID" value="QRG07901.1"/>
    <property type="molecule type" value="Genomic_DNA"/>
</dbReference>
<proteinExistence type="predicted"/>
<dbReference type="RefSeq" id="WP_203194814.1">
    <property type="nucleotide sequence ID" value="NZ_CP063362.1"/>
</dbReference>
<evidence type="ECO:0000313" key="2">
    <source>
        <dbReference type="Proteomes" id="UP000596427"/>
    </source>
</evidence>
<keyword evidence="2" id="KW-1185">Reference proteome</keyword>
<protein>
    <submittedName>
        <fullName evidence="1">Uncharacterized protein</fullName>
    </submittedName>
</protein>
<name>A0A974SJ03_9HYPH</name>
<sequence length="125" mass="14053">MIALNINGSRPFKFSDDGYWQLAYRLGMILFRIGRKDLLPALREWEDGQAAYEISGELRRLHEIKSALLCKADAVASRIAMVHATRQEEVSLKLGALRSFLGGNELPAWVGEMGKPLRPPARMTQ</sequence>
<dbReference type="Proteomes" id="UP000596427">
    <property type="component" value="Chromosome"/>
</dbReference>